<organism evidence="1 2">
    <name type="scientific">Stylonychia lemnae</name>
    <name type="common">Ciliate</name>
    <dbReference type="NCBI Taxonomy" id="5949"/>
    <lineage>
        <taxon>Eukaryota</taxon>
        <taxon>Sar</taxon>
        <taxon>Alveolata</taxon>
        <taxon>Ciliophora</taxon>
        <taxon>Intramacronucleata</taxon>
        <taxon>Spirotrichea</taxon>
        <taxon>Stichotrichia</taxon>
        <taxon>Sporadotrichida</taxon>
        <taxon>Oxytrichidae</taxon>
        <taxon>Stylonychinae</taxon>
        <taxon>Stylonychia</taxon>
    </lineage>
</organism>
<reference evidence="1 2" key="1">
    <citation type="submission" date="2014-06" db="EMBL/GenBank/DDBJ databases">
        <authorList>
            <person name="Swart Estienne"/>
        </authorList>
    </citation>
    <scope>NUCLEOTIDE SEQUENCE [LARGE SCALE GENOMIC DNA]</scope>
    <source>
        <strain evidence="1 2">130c</strain>
    </source>
</reference>
<gene>
    <name evidence="1" type="primary">Contig11104.g11866</name>
    <name evidence="1" type="ORF">STYLEM_10113</name>
</gene>
<keyword evidence="2" id="KW-1185">Reference proteome</keyword>
<evidence type="ECO:0000313" key="2">
    <source>
        <dbReference type="Proteomes" id="UP000039865"/>
    </source>
</evidence>
<accession>A0A078AFU8</accession>
<sequence>MESNQYYSTGYTQYYNLPQTYYSEPSTTENIPQVGFNKQQDLDFSFADQQLQSYIPIQADFNLKTQYLEQSAITQNLQDSTNYHKIGISQRAEESSLMNDFQPFKQDFNQTLLEYAISTQYYNNYIADISQEKVLREEQSNCGDDQTNEKSRYSNYSSSTLTYDSKLSMIDSKSSLSLGSMCSDRLYALRSNEFQSKLDLCDLFINNQDCISKSQSALGANETLYDNMTYLDDHDEEYQELGFTASQDIYLQSQNGTIVSHEDSFSSTPLLSVTKTEVPKKQAHKISSFNTYGRSDIVFKTILRKIRKQYLTDFNETTGYIKRKRNRKPQFLVELLNQYTEQLLKNQSQALKQEMVFFLGSIFYPKHLKKCFASQTKKKEEIDQIHSSLYKYTVQRLSFLESYGAYNYLLSDFMTNHKDKSLESSKTMEKARTDFILGFNQIQQRLNLKSSSQTSLPKVVTSSTSVQSTASKNCKSRKQ</sequence>
<proteinExistence type="predicted"/>
<dbReference type="AlphaFoldDB" id="A0A078AFU8"/>
<dbReference type="Proteomes" id="UP000039865">
    <property type="component" value="Unassembled WGS sequence"/>
</dbReference>
<dbReference type="InParanoid" id="A0A078AFU8"/>
<evidence type="ECO:0000313" key="1">
    <source>
        <dbReference type="EMBL" id="CDW81104.1"/>
    </source>
</evidence>
<dbReference type="OrthoDB" id="327098at2759"/>
<protein>
    <submittedName>
        <fullName evidence="1">Uncharacterized protein</fullName>
    </submittedName>
</protein>
<dbReference type="EMBL" id="CCKQ01009602">
    <property type="protein sequence ID" value="CDW81104.1"/>
    <property type="molecule type" value="Genomic_DNA"/>
</dbReference>
<name>A0A078AFU8_STYLE</name>